<evidence type="ECO:0000313" key="2">
    <source>
        <dbReference type="EMBL" id="ETJ07073.1"/>
    </source>
</evidence>
<organism evidence="2 3">
    <name type="scientific">Actinomyces urogenitalis DORA_12</name>
    <dbReference type="NCBI Taxonomy" id="1403939"/>
    <lineage>
        <taxon>Bacteria</taxon>
        <taxon>Bacillati</taxon>
        <taxon>Actinomycetota</taxon>
        <taxon>Actinomycetes</taxon>
        <taxon>Actinomycetales</taxon>
        <taxon>Actinomycetaceae</taxon>
        <taxon>Actinomyces</taxon>
    </lineage>
</organism>
<comment type="caution">
    <text evidence="2">The sequence shown here is derived from an EMBL/GenBank/DDBJ whole genome shotgun (WGS) entry which is preliminary data.</text>
</comment>
<proteinExistence type="predicted"/>
<feature type="non-terminal residue" evidence="2">
    <location>
        <position position="26"/>
    </location>
</feature>
<dbReference type="AlphaFoldDB" id="W1VM22"/>
<sequence>MSHAPLTNRPESDDDVAAQAAARHTP</sequence>
<name>W1VM22_9ACTO</name>
<evidence type="ECO:0000256" key="1">
    <source>
        <dbReference type="SAM" id="MobiDB-lite"/>
    </source>
</evidence>
<dbReference type="EMBL" id="AZLV01000144">
    <property type="protein sequence ID" value="ETJ07073.1"/>
    <property type="molecule type" value="Genomic_DNA"/>
</dbReference>
<reference evidence="2 3" key="1">
    <citation type="submission" date="2013-12" db="EMBL/GenBank/DDBJ databases">
        <title>A Varibaculum cambriense genome reconstructed from a premature infant gut community with otherwise low bacterial novelty that shifts toward anaerobic metabolism during the third week of life.</title>
        <authorList>
            <person name="Brown C.T."/>
            <person name="Sharon I."/>
            <person name="Thomas B.C."/>
            <person name="Castelle C.J."/>
            <person name="Morowitz M.J."/>
            <person name="Banfield J.F."/>
        </authorList>
    </citation>
    <scope>NUCLEOTIDE SEQUENCE [LARGE SCALE GENOMIC DNA]</scope>
    <source>
        <strain evidence="3">DORA_12</strain>
    </source>
</reference>
<gene>
    <name evidence="2" type="ORF">Q605_AUC00144G0002</name>
</gene>
<accession>W1VM22</accession>
<dbReference type="Proteomes" id="UP000018852">
    <property type="component" value="Unassembled WGS sequence"/>
</dbReference>
<feature type="region of interest" description="Disordered" evidence="1">
    <location>
        <begin position="1"/>
        <end position="26"/>
    </location>
</feature>
<evidence type="ECO:0000313" key="3">
    <source>
        <dbReference type="Proteomes" id="UP000018852"/>
    </source>
</evidence>
<protein>
    <submittedName>
        <fullName evidence="2">Uncharacterized protein</fullName>
    </submittedName>
</protein>